<dbReference type="EMBL" id="JAVXUP010000646">
    <property type="protein sequence ID" value="KAK3023595.1"/>
    <property type="molecule type" value="Genomic_DNA"/>
</dbReference>
<dbReference type="SUPFAM" id="SSF52047">
    <property type="entry name" value="RNI-like"/>
    <property type="match status" value="1"/>
</dbReference>
<dbReference type="InterPro" id="IPR036047">
    <property type="entry name" value="F-box-like_dom_sf"/>
</dbReference>
<organism evidence="2 3">
    <name type="scientific">Escallonia herrerae</name>
    <dbReference type="NCBI Taxonomy" id="1293975"/>
    <lineage>
        <taxon>Eukaryota</taxon>
        <taxon>Viridiplantae</taxon>
        <taxon>Streptophyta</taxon>
        <taxon>Embryophyta</taxon>
        <taxon>Tracheophyta</taxon>
        <taxon>Spermatophyta</taxon>
        <taxon>Magnoliopsida</taxon>
        <taxon>eudicotyledons</taxon>
        <taxon>Gunneridae</taxon>
        <taxon>Pentapetalae</taxon>
        <taxon>asterids</taxon>
        <taxon>campanulids</taxon>
        <taxon>Escalloniales</taxon>
        <taxon>Escalloniaceae</taxon>
        <taxon>Escallonia</taxon>
    </lineage>
</organism>
<dbReference type="GO" id="GO:0005737">
    <property type="term" value="C:cytoplasm"/>
    <property type="evidence" value="ECO:0007669"/>
    <property type="project" value="TreeGrafter"/>
</dbReference>
<sequence length="465" mass="51621">VTMAFDLSYGAVCGDSMISSTKICDGFSKEERLDKEFNGGGDWNINSGLRESCDYRKENNERVSDDAVDVLPSDPFGMEIGATFTSMTGWIDGIEKGFGLKSDGKDETEVKAGADQLFARLNLVLNGAMRFYPAGGESKTDGKSVVSPTDKEFLDGLYGGSFLVSCNIEELMGARQEKFGDFASGYPECRKGYGIDDGGAPHDAIFFAFSYLGLKDLLSVERVCKSFRDMVQNDTLLWKSIQINRPLSDRVTDDVLVRLTSRAQGSLQCLNLVECLKISDSGLQRVLERNPGLAKLSVPGCVRLSIRGIMCNLKVLKSGGRLGLKHLRIGGLSGVTEKYYQELKFLLGADCHKKLSTHRPRFYHKGQLYLSLDDDRAIDIEKCPRCQKIRQVYDCPADSCKKHATQLCRACTVCISRCVGCGCCINDSEYEETFCLEMLCFNCVKQLFTCQERHQQASYHICLYG</sequence>
<evidence type="ECO:0000313" key="3">
    <source>
        <dbReference type="Proteomes" id="UP001188597"/>
    </source>
</evidence>
<dbReference type="InterPro" id="IPR001810">
    <property type="entry name" value="F-box_dom"/>
</dbReference>
<protein>
    <recommendedName>
        <fullName evidence="1">F-box domain-containing protein</fullName>
    </recommendedName>
</protein>
<gene>
    <name evidence="2" type="ORF">RJ639_044055</name>
</gene>
<comment type="caution">
    <text evidence="2">The sequence shown here is derived from an EMBL/GenBank/DDBJ whole genome shotgun (WGS) entry which is preliminary data.</text>
</comment>
<dbReference type="PANTHER" id="PTHR13382">
    <property type="entry name" value="MITOCHONDRIAL ATP SYNTHASE COUPLING FACTOR B"/>
    <property type="match status" value="1"/>
</dbReference>
<reference evidence="2" key="1">
    <citation type="submission" date="2022-12" db="EMBL/GenBank/DDBJ databases">
        <title>Draft genome assemblies for two species of Escallonia (Escalloniales).</title>
        <authorList>
            <person name="Chanderbali A."/>
            <person name="Dervinis C."/>
            <person name="Anghel I."/>
            <person name="Soltis D."/>
            <person name="Soltis P."/>
            <person name="Zapata F."/>
        </authorList>
    </citation>
    <scope>NUCLEOTIDE SEQUENCE</scope>
    <source>
        <strain evidence="2">UCBG64.0493</strain>
        <tissue evidence="2">Leaf</tissue>
    </source>
</reference>
<dbReference type="PROSITE" id="PS50181">
    <property type="entry name" value="FBOX"/>
    <property type="match status" value="1"/>
</dbReference>
<dbReference type="AlphaFoldDB" id="A0AA89B1B0"/>
<dbReference type="SUPFAM" id="SSF81383">
    <property type="entry name" value="F-box domain"/>
    <property type="match status" value="1"/>
</dbReference>
<dbReference type="Gene3D" id="1.20.1280.50">
    <property type="match status" value="1"/>
</dbReference>
<keyword evidence="3" id="KW-1185">Reference proteome</keyword>
<accession>A0AA89B1B0</accession>
<dbReference type="InterPro" id="IPR032675">
    <property type="entry name" value="LRR_dom_sf"/>
</dbReference>
<dbReference type="InterPro" id="IPR050648">
    <property type="entry name" value="F-box_LRR-repeat"/>
</dbReference>
<dbReference type="Proteomes" id="UP001188597">
    <property type="component" value="Unassembled WGS sequence"/>
</dbReference>
<feature type="non-terminal residue" evidence="2">
    <location>
        <position position="465"/>
    </location>
</feature>
<dbReference type="Gene3D" id="3.80.10.10">
    <property type="entry name" value="Ribonuclease Inhibitor"/>
    <property type="match status" value="1"/>
</dbReference>
<dbReference type="Pfam" id="PF12937">
    <property type="entry name" value="F-box-like"/>
    <property type="match status" value="1"/>
</dbReference>
<proteinExistence type="predicted"/>
<dbReference type="PANTHER" id="PTHR13382:SF20">
    <property type="entry name" value="F-BOX PROTEIN SKIP14-LIKE"/>
    <property type="match status" value="1"/>
</dbReference>
<evidence type="ECO:0000313" key="2">
    <source>
        <dbReference type="EMBL" id="KAK3023595.1"/>
    </source>
</evidence>
<evidence type="ECO:0000259" key="1">
    <source>
        <dbReference type="PROSITE" id="PS50181"/>
    </source>
</evidence>
<feature type="domain" description="F-box" evidence="1">
    <location>
        <begin position="194"/>
        <end position="241"/>
    </location>
</feature>
<name>A0AA89B1B0_9ASTE</name>